<evidence type="ECO:0000313" key="3">
    <source>
        <dbReference type="EMBL" id="MAH62379.1"/>
    </source>
</evidence>
<dbReference type="Pfam" id="PF17863">
    <property type="entry name" value="AAA_lid_2"/>
    <property type="match status" value="1"/>
</dbReference>
<feature type="domain" description="AAA+ ATPase" evidence="2">
    <location>
        <begin position="28"/>
        <end position="176"/>
    </location>
</feature>
<protein>
    <submittedName>
        <fullName evidence="3">Magnesium chelatase</fullName>
    </submittedName>
</protein>
<dbReference type="CDD" id="cd00009">
    <property type="entry name" value="AAA"/>
    <property type="match status" value="1"/>
</dbReference>
<dbReference type="InterPro" id="IPR036465">
    <property type="entry name" value="vWFA_dom_sf"/>
</dbReference>
<dbReference type="Gene3D" id="3.40.50.300">
    <property type="entry name" value="P-loop containing nucleotide triphosphate hydrolases"/>
    <property type="match status" value="1"/>
</dbReference>
<accession>A0A2D6YGT5</accession>
<comment type="caution">
    <text evidence="3">The sequence shown here is derived from an EMBL/GenBank/DDBJ whole genome shotgun (WGS) entry which is preliminary data.</text>
</comment>
<dbReference type="Gene3D" id="1.10.8.80">
    <property type="entry name" value="Magnesium chelatase subunit I, C-Terminal domain"/>
    <property type="match status" value="1"/>
</dbReference>
<dbReference type="InterPro" id="IPR011704">
    <property type="entry name" value="ATPase_dyneun-rel_AAA"/>
</dbReference>
<dbReference type="InterPro" id="IPR041628">
    <property type="entry name" value="ChlI/MoxR_AAA_lid"/>
</dbReference>
<dbReference type="PANTHER" id="PTHR35023:SF1">
    <property type="entry name" value="MG-PROTOPORPHYRIN IX CHELATASE"/>
    <property type="match status" value="1"/>
</dbReference>
<dbReference type="GO" id="GO:0016887">
    <property type="term" value="F:ATP hydrolysis activity"/>
    <property type="evidence" value="ECO:0007669"/>
    <property type="project" value="InterPro"/>
</dbReference>
<feature type="compositionally biased region" description="Polar residues" evidence="1">
    <location>
        <begin position="296"/>
        <end position="315"/>
    </location>
</feature>
<reference evidence="4" key="1">
    <citation type="submission" date="2017-09" db="EMBL/GenBank/DDBJ databases">
        <title>The Reconstruction of 2,631 Draft Metagenome-Assembled Genomes from the Global Oceans.</title>
        <authorList>
            <person name="Tully B.J."/>
            <person name="Graham E.D."/>
            <person name="Heidelberg J.F."/>
        </authorList>
    </citation>
    <scope>NUCLEOTIDE SEQUENCE [LARGE SCALE GENOMIC DNA]</scope>
</reference>
<dbReference type="CDD" id="cd00198">
    <property type="entry name" value="vWFA"/>
    <property type="match status" value="1"/>
</dbReference>
<evidence type="ECO:0000313" key="4">
    <source>
        <dbReference type="Proteomes" id="UP000226525"/>
    </source>
</evidence>
<dbReference type="InterPro" id="IPR027417">
    <property type="entry name" value="P-loop_NTPase"/>
</dbReference>
<dbReference type="SUPFAM" id="SSF52540">
    <property type="entry name" value="P-loop containing nucleoside triphosphate hydrolases"/>
    <property type="match status" value="1"/>
</dbReference>
<evidence type="ECO:0000256" key="1">
    <source>
        <dbReference type="SAM" id="MobiDB-lite"/>
    </source>
</evidence>
<dbReference type="SUPFAM" id="SSF53300">
    <property type="entry name" value="vWA-like"/>
    <property type="match status" value="1"/>
</dbReference>
<dbReference type="AlphaFoldDB" id="A0A2D6YGT5"/>
<dbReference type="SMART" id="SM00382">
    <property type="entry name" value="AAA"/>
    <property type="match status" value="1"/>
</dbReference>
<feature type="region of interest" description="Disordered" evidence="1">
    <location>
        <begin position="285"/>
        <end position="324"/>
    </location>
</feature>
<dbReference type="PANTHER" id="PTHR35023">
    <property type="entry name" value="CHELATASE-RELATED"/>
    <property type="match status" value="1"/>
</dbReference>
<name>A0A2D6YGT5_9DELT</name>
<evidence type="ECO:0000259" key="2">
    <source>
        <dbReference type="SMART" id="SM00382"/>
    </source>
</evidence>
<sequence length="556" mass="62871">MTPRFPFVAIVGLALAKHSLIYHTLDPRLGGILLQGHRGCAKSTLARAFTDLLQTSSQDTVPFVEVPLGTTEDRLLGSVNAGNLVEQGQWQLQQGLMAQADGGVLYIDEVNLLPDHLTDSLLDAAVSGKQQVERDGLSANLKTRFILVGSMNPEEGELRPQLKDRFAHKLLIQDNFEVPERMEIVRRRMEFEDDPEKFAETWQAETQEILRKLATARNLLPLVVIPEMFRIQIAEKAKQLKLEGLRTELAVLRTARCAAAWQESQTLTEDHVQEAWELCLGQSISQIAPPSPPTEQQPHNQQIPPRPKWQTSRQPRGTRPEPISLRTDLKTKKDDIVWQASQSMLGPPPPFRNSAQQGRTLDWLATLRKSWRGLNNSPVWQLQYARTQRRRFWWLLVDASRSTGSTDFLALVRNQLIQLTKRCRADRFHLMVLQSGESLCLGRKMSAIEAERRLREIREAGGGSALFKLLRQSQVALRRSGVGPKDRLIFASDGLFEVTGSTVTKEQSKLRQHWQQLLSSGIASQWWHPASVAGLENWVEELSKGLRLTTMQLEEG</sequence>
<dbReference type="InterPro" id="IPR003593">
    <property type="entry name" value="AAA+_ATPase"/>
</dbReference>
<proteinExistence type="predicted"/>
<dbReference type="InterPro" id="IPR052989">
    <property type="entry name" value="Mg-chelatase_DI-like"/>
</dbReference>
<dbReference type="GO" id="GO:0005524">
    <property type="term" value="F:ATP binding"/>
    <property type="evidence" value="ECO:0007669"/>
    <property type="project" value="InterPro"/>
</dbReference>
<dbReference type="Proteomes" id="UP000226525">
    <property type="component" value="Unassembled WGS sequence"/>
</dbReference>
<gene>
    <name evidence="3" type="ORF">CMN54_02785</name>
</gene>
<dbReference type="Pfam" id="PF07728">
    <property type="entry name" value="AAA_5"/>
    <property type="match status" value="1"/>
</dbReference>
<dbReference type="EMBL" id="NZEX01000027">
    <property type="protein sequence ID" value="MAH62379.1"/>
    <property type="molecule type" value="Genomic_DNA"/>
</dbReference>
<organism evidence="3 4">
    <name type="scientific">SAR324 cluster bacterium</name>
    <dbReference type="NCBI Taxonomy" id="2024889"/>
    <lineage>
        <taxon>Bacteria</taxon>
        <taxon>Deltaproteobacteria</taxon>
        <taxon>SAR324 cluster</taxon>
    </lineage>
</organism>